<organism evidence="3 4">
    <name type="scientific">Acropora cervicornis</name>
    <name type="common">Staghorn coral</name>
    <dbReference type="NCBI Taxonomy" id="6130"/>
    <lineage>
        <taxon>Eukaryota</taxon>
        <taxon>Metazoa</taxon>
        <taxon>Cnidaria</taxon>
        <taxon>Anthozoa</taxon>
        <taxon>Hexacorallia</taxon>
        <taxon>Scleractinia</taxon>
        <taxon>Astrocoeniina</taxon>
        <taxon>Acroporidae</taxon>
        <taxon>Acropora</taxon>
    </lineage>
</organism>
<dbReference type="Proteomes" id="UP001249851">
    <property type="component" value="Unassembled WGS sequence"/>
</dbReference>
<feature type="region of interest" description="Disordered" evidence="1">
    <location>
        <begin position="98"/>
        <end position="117"/>
    </location>
</feature>
<dbReference type="EMBL" id="JARQWQ010000005">
    <property type="protein sequence ID" value="KAK2571919.1"/>
    <property type="molecule type" value="Genomic_DNA"/>
</dbReference>
<feature type="compositionally biased region" description="Low complexity" evidence="1">
    <location>
        <begin position="359"/>
        <end position="370"/>
    </location>
</feature>
<dbReference type="AlphaFoldDB" id="A0AAD9R2G0"/>
<evidence type="ECO:0000256" key="2">
    <source>
        <dbReference type="SAM" id="Phobius"/>
    </source>
</evidence>
<feature type="region of interest" description="Disordered" evidence="1">
    <location>
        <begin position="187"/>
        <end position="209"/>
    </location>
</feature>
<comment type="caution">
    <text evidence="3">The sequence shown here is derived from an EMBL/GenBank/DDBJ whole genome shotgun (WGS) entry which is preliminary data.</text>
</comment>
<feature type="region of interest" description="Disordered" evidence="1">
    <location>
        <begin position="359"/>
        <end position="381"/>
    </location>
</feature>
<feature type="compositionally biased region" description="Polar residues" evidence="1">
    <location>
        <begin position="187"/>
        <end position="197"/>
    </location>
</feature>
<accession>A0AAD9R2G0</accession>
<proteinExistence type="predicted"/>
<keyword evidence="4" id="KW-1185">Reference proteome</keyword>
<keyword evidence="2" id="KW-0472">Membrane</keyword>
<sequence>MTIIEQSDLPFWVYVVIVIGVILLVAVGAVFYYTRMIRTESEFLLDNLVADQEQGSPELQTYEIPLDYSLGIQRAYIGTKKVAPKADERREVVKYSKPKKPRRKAKHDFAGNTVPMTGRRDHIYSSVNDEVTNTLSEGDLCEERNVNSHTLPKVSSPTGNMQELDASKLRVNGSLSPKDFLQELNNSSRTKSVSDLLQNRPLPPAPSKRFSKSLDRFRFFETVSSRSKIKSKTIPCRVKSNPLRQHRVLVKSSSFGGTFNKIVKPVLSPVRKGSLDLLDQSVTFDTRHVRKSNLCHRHSKSLDTLLLLKDLNWTAYDIDIYHSYASVCNSLGDNNEGEPPYASVDSPIEKASCLWEISGRVPSPSKSSPRSESDGPVDELSGENLYASVSDDELSIIEGDSRCTNSGIGIRDSGVASSIAGSEDPMSPYASVRISQIPGLAMTSLEEEIQRSEEGFEKEDSGSTIGSCKDLEENEDMKRVSVHSYLELLPNSRRDSVISETSSGYARPTDVVSEKLEQEDPYCTMEYPREQSQSEQDDHSNNNEDCVPLVSDNSADVEEEGRREFDNSGVQSKGRLSDLINEAAEVADDLDRCDMAERHVYENTDFAEDLQSRGTPEHFRKTAEGVPVV</sequence>
<keyword evidence="2" id="KW-0812">Transmembrane</keyword>
<keyword evidence="2" id="KW-1133">Transmembrane helix</keyword>
<feature type="region of interest" description="Disordered" evidence="1">
    <location>
        <begin position="610"/>
        <end position="629"/>
    </location>
</feature>
<feature type="transmembrane region" description="Helical" evidence="2">
    <location>
        <begin position="12"/>
        <end position="33"/>
    </location>
</feature>
<reference evidence="3" key="1">
    <citation type="journal article" date="2023" name="G3 (Bethesda)">
        <title>Whole genome assembly and annotation of the endangered Caribbean coral Acropora cervicornis.</title>
        <authorList>
            <person name="Selwyn J.D."/>
            <person name="Vollmer S.V."/>
        </authorList>
    </citation>
    <scope>NUCLEOTIDE SEQUENCE</scope>
    <source>
        <strain evidence="3">K2</strain>
    </source>
</reference>
<evidence type="ECO:0000256" key="1">
    <source>
        <dbReference type="SAM" id="MobiDB-lite"/>
    </source>
</evidence>
<feature type="region of interest" description="Disordered" evidence="1">
    <location>
        <begin position="491"/>
        <end position="576"/>
    </location>
</feature>
<reference evidence="3" key="2">
    <citation type="journal article" date="2023" name="Science">
        <title>Genomic signatures of disease resistance in endangered staghorn corals.</title>
        <authorList>
            <person name="Vollmer S.V."/>
            <person name="Selwyn J.D."/>
            <person name="Despard B.A."/>
            <person name="Roesel C.L."/>
        </authorList>
    </citation>
    <scope>NUCLEOTIDE SEQUENCE</scope>
    <source>
        <strain evidence="3">K2</strain>
    </source>
</reference>
<evidence type="ECO:0000313" key="3">
    <source>
        <dbReference type="EMBL" id="KAK2571919.1"/>
    </source>
</evidence>
<name>A0AAD9R2G0_ACRCE</name>
<feature type="compositionally biased region" description="Basic and acidic residues" evidence="1">
    <location>
        <begin position="448"/>
        <end position="461"/>
    </location>
</feature>
<gene>
    <name evidence="3" type="ORF">P5673_003330</name>
</gene>
<protein>
    <submittedName>
        <fullName evidence="3">Uncharacterized protein</fullName>
    </submittedName>
</protein>
<feature type="region of interest" description="Disordered" evidence="1">
    <location>
        <begin position="448"/>
        <end position="476"/>
    </location>
</feature>
<evidence type="ECO:0000313" key="4">
    <source>
        <dbReference type="Proteomes" id="UP001249851"/>
    </source>
</evidence>